<dbReference type="InterPro" id="IPR014001">
    <property type="entry name" value="Helicase_ATP-bd"/>
</dbReference>
<dbReference type="Gene3D" id="3.10.28.10">
    <property type="entry name" value="Homing endonucleases"/>
    <property type="match status" value="1"/>
</dbReference>
<keyword evidence="1" id="KW-0378">Hydrolase</keyword>
<dbReference type="InterPro" id="IPR049730">
    <property type="entry name" value="SNF2/RAD54-like_C"/>
</dbReference>
<dbReference type="PROSITE" id="PS50818">
    <property type="entry name" value="INTEIN_C_TER"/>
    <property type="match status" value="1"/>
</dbReference>
<reference evidence="7" key="1">
    <citation type="submission" date="2019-08" db="EMBL/GenBank/DDBJ databases">
        <title>Carotenoids and Carotenoid Binding Proteins in the Halophilic Cyanobacterium Euhalothece sp. ZM00.</title>
        <authorList>
            <person name="Cho S.M."/>
            <person name="Song J.Y."/>
            <person name="Park Y.-I."/>
        </authorList>
    </citation>
    <scope>NUCLEOTIDE SEQUENCE [LARGE SCALE GENOMIC DNA]</scope>
    <source>
        <strain evidence="7">Z-M001</strain>
    </source>
</reference>
<dbReference type="PROSITE" id="PS51194">
    <property type="entry name" value="HELICASE_CTER"/>
    <property type="match status" value="1"/>
</dbReference>
<dbReference type="InterPro" id="IPR027417">
    <property type="entry name" value="P-loop_NTPase"/>
</dbReference>
<evidence type="ECO:0008006" key="9">
    <source>
        <dbReference type="Google" id="ProtNLM"/>
    </source>
</evidence>
<dbReference type="Pfam" id="PF00176">
    <property type="entry name" value="SNF2-rel_dom"/>
    <property type="match status" value="1"/>
</dbReference>
<dbReference type="Pfam" id="PF00271">
    <property type="entry name" value="Helicase_C"/>
    <property type="match status" value="1"/>
</dbReference>
<dbReference type="Pfam" id="PF12419">
    <property type="entry name" value="DUF3670"/>
    <property type="match status" value="1"/>
</dbReference>
<dbReference type="InterPro" id="IPR027434">
    <property type="entry name" value="Homing_endonucl"/>
</dbReference>
<organism evidence="7 8">
    <name type="scientific">Euhalothece natronophila Z-M001</name>
    <dbReference type="NCBI Taxonomy" id="522448"/>
    <lineage>
        <taxon>Bacteria</taxon>
        <taxon>Bacillati</taxon>
        <taxon>Cyanobacteriota</taxon>
        <taxon>Cyanophyceae</taxon>
        <taxon>Oscillatoriophycideae</taxon>
        <taxon>Chroococcales</taxon>
        <taxon>Halothecacae</taxon>
        <taxon>Halothece cluster</taxon>
        <taxon>Euhalothece</taxon>
    </lineage>
</organism>
<dbReference type="InterPro" id="IPR004042">
    <property type="entry name" value="Intein_endonuc_central"/>
</dbReference>
<protein>
    <recommendedName>
        <fullName evidence="9">Helicase</fullName>
    </recommendedName>
</protein>
<dbReference type="KEGG" id="enn:FRE64_12570"/>
<dbReference type="InterPro" id="IPR003586">
    <property type="entry name" value="Hint_dom_C"/>
</dbReference>
<feature type="domain" description="Helicase ATP-binding" evidence="5">
    <location>
        <begin position="1046"/>
        <end position="1189"/>
    </location>
</feature>
<evidence type="ECO:0000259" key="4">
    <source>
        <dbReference type="PROSITE" id="PS50819"/>
    </source>
</evidence>
<feature type="domain" description="DOD-type homing endonuclease" evidence="4">
    <location>
        <begin position="698"/>
        <end position="847"/>
    </location>
</feature>
<dbReference type="InterPro" id="IPR030934">
    <property type="entry name" value="Intein_C"/>
</dbReference>
<dbReference type="InterPro" id="IPR006141">
    <property type="entry name" value="Intein_N"/>
</dbReference>
<keyword evidence="8" id="KW-1185">Reference proteome</keyword>
<evidence type="ECO:0000259" key="6">
    <source>
        <dbReference type="PROSITE" id="PS51194"/>
    </source>
</evidence>
<dbReference type="CDD" id="cd00081">
    <property type="entry name" value="Hint"/>
    <property type="match status" value="2"/>
</dbReference>
<evidence type="ECO:0000256" key="3">
    <source>
        <dbReference type="ARBA" id="ARBA00023000"/>
    </source>
</evidence>
<dbReference type="PROSITE" id="PS50819">
    <property type="entry name" value="INTEIN_ENDONUCLEASE"/>
    <property type="match status" value="1"/>
</dbReference>
<dbReference type="InterPro" id="IPR038718">
    <property type="entry name" value="SNF2-like_sf"/>
</dbReference>
<evidence type="ECO:0000256" key="1">
    <source>
        <dbReference type="ARBA" id="ARBA00022801"/>
    </source>
</evidence>
<evidence type="ECO:0000313" key="8">
    <source>
        <dbReference type="Proteomes" id="UP000318453"/>
    </source>
</evidence>
<dbReference type="InterPro" id="IPR000330">
    <property type="entry name" value="SNF2_N"/>
</dbReference>
<proteinExistence type="predicted"/>
<name>A0A5B8NQ92_9CHRO</name>
<dbReference type="PANTHER" id="PTHR10799">
    <property type="entry name" value="SNF2/RAD54 HELICASE FAMILY"/>
    <property type="match status" value="1"/>
</dbReference>
<dbReference type="InterPro" id="IPR004860">
    <property type="entry name" value="LAGLIDADG_dom"/>
</dbReference>
<dbReference type="GO" id="GO:0016539">
    <property type="term" value="P:intein-mediated protein splicing"/>
    <property type="evidence" value="ECO:0007669"/>
    <property type="project" value="InterPro"/>
</dbReference>
<accession>A0A5B8NQ92</accession>
<dbReference type="InterPro" id="IPR036844">
    <property type="entry name" value="Hint_dom_sf"/>
</dbReference>
<dbReference type="Pfam" id="PF14528">
    <property type="entry name" value="LAGLIDADG_3"/>
    <property type="match status" value="1"/>
</dbReference>
<dbReference type="SMART" id="SM00487">
    <property type="entry name" value="DEXDc"/>
    <property type="match status" value="1"/>
</dbReference>
<keyword evidence="2" id="KW-0068">Autocatalytic cleavage</keyword>
<dbReference type="SMART" id="SM00305">
    <property type="entry name" value="HintC"/>
    <property type="match status" value="1"/>
</dbReference>
<dbReference type="OrthoDB" id="9814088at2"/>
<dbReference type="CDD" id="cd18793">
    <property type="entry name" value="SF2_C_SNF"/>
    <property type="match status" value="1"/>
</dbReference>
<dbReference type="GO" id="GO:0004519">
    <property type="term" value="F:endonuclease activity"/>
    <property type="evidence" value="ECO:0007669"/>
    <property type="project" value="InterPro"/>
</dbReference>
<feature type="domain" description="Helicase C-terminal" evidence="6">
    <location>
        <begin position="1316"/>
        <end position="1473"/>
    </location>
</feature>
<dbReference type="Gene3D" id="3.40.50.300">
    <property type="entry name" value="P-loop containing nucleotide triphosphate hydrolases"/>
    <property type="match status" value="1"/>
</dbReference>
<dbReference type="InterPro" id="IPR022138">
    <property type="entry name" value="DUF3670"/>
</dbReference>
<dbReference type="NCBIfam" id="TIGR01443">
    <property type="entry name" value="intein_Cterm"/>
    <property type="match status" value="1"/>
</dbReference>
<dbReference type="EMBL" id="CP042326">
    <property type="protein sequence ID" value="QDZ40711.1"/>
    <property type="molecule type" value="Genomic_DNA"/>
</dbReference>
<dbReference type="SMART" id="SM00490">
    <property type="entry name" value="HELICc"/>
    <property type="match status" value="1"/>
</dbReference>
<dbReference type="Gene3D" id="3.40.50.10810">
    <property type="entry name" value="Tandem AAA-ATPase domain"/>
    <property type="match status" value="1"/>
</dbReference>
<keyword evidence="3" id="KW-0651">Protein splicing</keyword>
<dbReference type="Gene3D" id="2.170.16.10">
    <property type="entry name" value="Hedgehog/Intein (Hint) domain"/>
    <property type="match status" value="1"/>
</dbReference>
<dbReference type="Proteomes" id="UP000318453">
    <property type="component" value="Chromosome"/>
</dbReference>
<dbReference type="InterPro" id="IPR003587">
    <property type="entry name" value="Hint_dom_N"/>
</dbReference>
<dbReference type="InterPro" id="IPR006142">
    <property type="entry name" value="INTEIN"/>
</dbReference>
<dbReference type="SUPFAM" id="SSF51294">
    <property type="entry name" value="Hedgehog/intein (Hint) domain"/>
    <property type="match status" value="1"/>
</dbReference>
<dbReference type="SMART" id="SM00306">
    <property type="entry name" value="HintN"/>
    <property type="match status" value="1"/>
</dbReference>
<dbReference type="SUPFAM" id="SSF55608">
    <property type="entry name" value="Homing endonucleases"/>
    <property type="match status" value="1"/>
</dbReference>
<evidence type="ECO:0000259" key="5">
    <source>
        <dbReference type="PROSITE" id="PS51192"/>
    </source>
</evidence>
<dbReference type="SUPFAM" id="SSF52540">
    <property type="entry name" value="P-loop containing nucleoside triphosphate hydrolases"/>
    <property type="match status" value="3"/>
</dbReference>
<evidence type="ECO:0000313" key="7">
    <source>
        <dbReference type="EMBL" id="QDZ40711.1"/>
    </source>
</evidence>
<sequence>MTKLQGIWLSESKGLFIWGEMWRTHGGVMLKKTPSSHPLTLSEHELASVLTEYAIPEDQLNHWITKTLTLPSQQVTAKKFLPLLSQQTPEDTKNISLKPWRVSGYYLSPEIALHFLDHLSLETSGSLRFWSHLYVWVNQLLGRSKFLPTLQSQQAGKTTTVWQPLFDAPSDQTRLQTFAQQMPNSCRAHDLDDSPQALIIDFLSTLLDTKIRLYSIQTFPAVTTPLLKQWFLALSSQESSFSAEGMSLRRLEKALTLWTEPIQDYLGHNLLNSIGQHPFRPCFRLLPPSESKENWFLEYGLQARDDQDCFLNAQTIWNTATEEVIFQGRSVTQPQETLLQGLGLALRLYPPIQESLQTSTPTGSSLDPIQAYEFIRASAWRLSENGFGIILPPGLTPGEGERRLGVKVKAQAPKKGQKLGLQSLLNYKWELAVDEETLSPAEFKQLLDQQSPLVEVNGKWLALQPSDVKAAQNLLQASNETMDFSVEDAVRLSSGETQTMGKLPIVDFEASGALQELITNLSGNQALTPIEPPEGFRGELRPYQARGVGWLAFLQRWGLGACLADDMGLGKCVSPKTLVFVNGNLRAAEEIWNQFAVEEIEDGEGVWAKPSQSLWVNAIDNSSGKIVPASMIRLYRQKVQEKLRKIHLKDGETITITQKHKLLTSEGWTNQLRVGDYVAVPAKYFWQGKSVDSELVEFLAWQIAEGYEHHQDARLSISQNSITTLNRLYNLFNSLGSRYQFKTNSPKINHKKCDLRNGLSRTPCLSLCSRSYQSFLEDKGYKWGQRSKDKVIPDFIMNADLKGISLFLRHYFDAEGSVSEKTGNIEISSASFTLMKQLSVLLRRFGIWLRWHQKEKCATNGKKIKRMYYIGTLSGNSARIFRDYIGFNAENKQNKLAKICQRNQNTNIEGIPASTLVNEMLEVSQLPIRHFGMHNTVYLNNSQQFSRQSLQKVVSHTEQVLDGTSETVYREKKKSRWTEKTLQAYAQLDKPKISNYKDKIQSLLDQEVFYCQIESIEEIDYEGWVYDFEVANHHNFIANNIICHNTIQTIALLLHLKEQEELSAPTLLVCPTSVLGNWEREVHRFSTNLSCLVHHGEKRKKGQPFVKQAQKHDLIITSYALAQRDAKTLEKVTWEGVILDEAQNIKNPQAKQSKAVRSLEANFKIALTGTPLENRLSELWSIIDFLNPGYLGSLQFFQKRFANPIEKYNDKDSLQTLRSLVQPFILRRVKTDKEIIQDLPDKQEMNVYCGLSQEQAELYQQVVDKALKDIEDAEGIQRHGKILTLLMKLKQLCNHPALLKKEEALIEAKRSGKLLRLTEMLEELTAERDRALIFTQFAEWGKLLQAYLEKTFNCEVPFLYGATRKKQREEMVDRFQNDPDAPPFFILSIKAGGTGLNLTRANHVFHIDRWWNPAVENQATDRAFRIGQKQNVQVHKFISTGTLEERINEMIESKKQLAEQTVDAGEDWLTQLDTEQLRDLVLLDRKAVIEND</sequence>
<evidence type="ECO:0000256" key="2">
    <source>
        <dbReference type="ARBA" id="ARBA00022813"/>
    </source>
</evidence>
<dbReference type="NCBIfam" id="TIGR01445">
    <property type="entry name" value="intein_Nterm"/>
    <property type="match status" value="1"/>
</dbReference>
<dbReference type="PRINTS" id="PR00379">
    <property type="entry name" value="INTEIN"/>
</dbReference>
<dbReference type="GO" id="GO:0016787">
    <property type="term" value="F:hydrolase activity"/>
    <property type="evidence" value="ECO:0007669"/>
    <property type="project" value="UniProtKB-KW"/>
</dbReference>
<dbReference type="PROSITE" id="PS50817">
    <property type="entry name" value="INTEIN_N_TER"/>
    <property type="match status" value="1"/>
</dbReference>
<dbReference type="FunFam" id="3.40.50.300:FF:000533">
    <property type="entry name" value="Helicase, Snf2 family"/>
    <property type="match status" value="1"/>
</dbReference>
<dbReference type="InterPro" id="IPR001650">
    <property type="entry name" value="Helicase_C-like"/>
</dbReference>
<dbReference type="PROSITE" id="PS51192">
    <property type="entry name" value="HELICASE_ATP_BIND_1"/>
    <property type="match status" value="1"/>
</dbReference>
<dbReference type="GO" id="GO:0005524">
    <property type="term" value="F:ATP binding"/>
    <property type="evidence" value="ECO:0007669"/>
    <property type="project" value="InterPro"/>
</dbReference>
<gene>
    <name evidence="7" type="ORF">FRE64_12570</name>
</gene>